<dbReference type="GO" id="GO:0005829">
    <property type="term" value="C:cytosol"/>
    <property type="evidence" value="ECO:0007669"/>
    <property type="project" value="TreeGrafter"/>
</dbReference>
<dbReference type="EMBL" id="MZGX01000008">
    <property type="protein sequence ID" value="OPX44571.1"/>
    <property type="molecule type" value="Genomic_DNA"/>
</dbReference>
<dbReference type="GO" id="GO:0016887">
    <property type="term" value="F:ATP hydrolysis activity"/>
    <property type="evidence" value="ECO:0007669"/>
    <property type="project" value="TreeGrafter"/>
</dbReference>
<name>A0A1V4SMW8_RUMHU</name>
<dbReference type="STRING" id="48256.CLHUN_15650"/>
<keyword evidence="2 3" id="KW-0067">ATP-binding</keyword>
<dbReference type="Gene3D" id="3.40.50.300">
    <property type="entry name" value="P-loop containing nucleotide triphosphate hydrolases"/>
    <property type="match status" value="1"/>
</dbReference>
<reference evidence="4 5" key="1">
    <citation type="submission" date="2017-03" db="EMBL/GenBank/DDBJ databases">
        <title>Genome sequence of Clostridium hungatei DSM 14427.</title>
        <authorList>
            <person name="Poehlein A."/>
            <person name="Daniel R."/>
        </authorList>
    </citation>
    <scope>NUCLEOTIDE SEQUENCE [LARGE SCALE GENOMIC DNA]</scope>
    <source>
        <strain evidence="4 5">DSM 14427</strain>
    </source>
</reference>
<dbReference type="OrthoDB" id="9816297at2"/>
<organism evidence="4 5">
    <name type="scientific">Ruminiclostridium hungatei</name>
    <name type="common">Clostridium hungatei</name>
    <dbReference type="NCBI Taxonomy" id="48256"/>
    <lineage>
        <taxon>Bacteria</taxon>
        <taxon>Bacillati</taxon>
        <taxon>Bacillota</taxon>
        <taxon>Clostridia</taxon>
        <taxon>Eubacteriales</taxon>
        <taxon>Oscillospiraceae</taxon>
        <taxon>Ruminiclostridium</taxon>
    </lineage>
</organism>
<proteinExistence type="predicted"/>
<dbReference type="GO" id="GO:0009898">
    <property type="term" value="C:cytoplasmic side of plasma membrane"/>
    <property type="evidence" value="ECO:0007669"/>
    <property type="project" value="TreeGrafter"/>
</dbReference>
<dbReference type="Proteomes" id="UP000191554">
    <property type="component" value="Unassembled WGS sequence"/>
</dbReference>
<dbReference type="GO" id="GO:0005524">
    <property type="term" value="F:ATP binding"/>
    <property type="evidence" value="ECO:0007669"/>
    <property type="project" value="UniProtKB-KW"/>
</dbReference>
<dbReference type="GO" id="GO:0051782">
    <property type="term" value="P:negative regulation of cell division"/>
    <property type="evidence" value="ECO:0007669"/>
    <property type="project" value="TreeGrafter"/>
</dbReference>
<gene>
    <name evidence="4" type="primary">ylxH</name>
    <name evidence="4" type="ORF">CLHUN_15650</name>
</gene>
<comment type="caution">
    <text evidence="4">The sequence shown here is derived from an EMBL/GenBank/DDBJ whole genome shotgun (WGS) entry which is preliminary data.</text>
</comment>
<dbReference type="InterPro" id="IPR027417">
    <property type="entry name" value="P-loop_NTPase"/>
</dbReference>
<evidence type="ECO:0000256" key="2">
    <source>
        <dbReference type="ARBA" id="ARBA00022840"/>
    </source>
</evidence>
<dbReference type="InterPro" id="IPR050625">
    <property type="entry name" value="ParA/MinD_ATPase"/>
</dbReference>
<dbReference type="InterPro" id="IPR033875">
    <property type="entry name" value="FlhG"/>
</dbReference>
<evidence type="ECO:0000313" key="5">
    <source>
        <dbReference type="Proteomes" id="UP000191554"/>
    </source>
</evidence>
<dbReference type="PANTHER" id="PTHR43384">
    <property type="entry name" value="SEPTUM SITE-DETERMINING PROTEIN MIND HOMOLOG, CHLOROPLASTIC-RELATED"/>
    <property type="match status" value="1"/>
</dbReference>
<dbReference type="CDD" id="cd02038">
    <property type="entry name" value="FlhG-like"/>
    <property type="match status" value="1"/>
</dbReference>
<dbReference type="PIRSF" id="PIRSF003092">
    <property type="entry name" value="MinD"/>
    <property type="match status" value="1"/>
</dbReference>
<dbReference type="AlphaFoldDB" id="A0A1V4SMW8"/>
<dbReference type="RefSeq" id="WP_080064010.1">
    <property type="nucleotide sequence ID" value="NZ_MZGX01000008.1"/>
</dbReference>
<sequence>MLDQAEKLRKIVNDLNSEPSKNARSIQAAADRIALDKSAKVIAVTSGKGGVGKTSVTVNLAIALSQKGYRVVIIDADLGLSNIDVVFGIVPKYTLLDSVKSERGILDILCDGPNNIKFISGGSGVQELINLDKNSLDSFIANMSLLDHIADYILIDTGAGLSDTVMNFVLSADEVLLVVTPEPTSITDAYALVKTVSYSKKDCTINVLINRAESEVEAKTVYNNFAMVSDRFLGMKLESLGYLPFDQSFIKSVKLQKPYLLCYPKNSTSKLINDVVDSLLKRETNVNGLTQAGIKGFINKFVGLFTN</sequence>
<protein>
    <submittedName>
        <fullName evidence="4">Flagellum site-determining protein YlxH</fullName>
    </submittedName>
</protein>
<dbReference type="PANTHER" id="PTHR43384:SF4">
    <property type="entry name" value="CELLULOSE BIOSYNTHESIS PROTEIN BCSQ-RELATED"/>
    <property type="match status" value="1"/>
</dbReference>
<dbReference type="Pfam" id="PF10609">
    <property type="entry name" value="ParA"/>
    <property type="match status" value="1"/>
</dbReference>
<keyword evidence="1 3" id="KW-0547">Nucleotide-binding</keyword>
<evidence type="ECO:0000256" key="3">
    <source>
        <dbReference type="PIRSR" id="PIRSR003092-1"/>
    </source>
</evidence>
<feature type="binding site" evidence="3">
    <location>
        <begin position="48"/>
        <end position="55"/>
    </location>
    <ligand>
        <name>ATP</name>
        <dbReference type="ChEBI" id="CHEBI:30616"/>
    </ligand>
</feature>
<evidence type="ECO:0000313" key="4">
    <source>
        <dbReference type="EMBL" id="OPX44571.1"/>
    </source>
</evidence>
<dbReference type="InterPro" id="IPR025501">
    <property type="entry name" value="MinD_FleN"/>
</dbReference>
<keyword evidence="5" id="KW-1185">Reference proteome</keyword>
<accession>A0A1V4SMW8</accession>
<dbReference type="SUPFAM" id="SSF52540">
    <property type="entry name" value="P-loop containing nucleoside triphosphate hydrolases"/>
    <property type="match status" value="1"/>
</dbReference>
<evidence type="ECO:0000256" key="1">
    <source>
        <dbReference type="ARBA" id="ARBA00022741"/>
    </source>
</evidence>
<dbReference type="InterPro" id="IPR033756">
    <property type="entry name" value="YlxH/NBP35"/>
</dbReference>